<evidence type="ECO:0000256" key="2">
    <source>
        <dbReference type="ARBA" id="ARBA00022448"/>
    </source>
</evidence>
<evidence type="ECO:0000313" key="8">
    <source>
        <dbReference type="EMBL" id="CAK8687983.1"/>
    </source>
</evidence>
<dbReference type="Proteomes" id="UP001642483">
    <property type="component" value="Unassembled WGS sequence"/>
</dbReference>
<feature type="transmembrane region" description="Helical" evidence="7">
    <location>
        <begin position="156"/>
        <end position="173"/>
    </location>
</feature>
<dbReference type="PANTHER" id="PTHR23506">
    <property type="entry name" value="GH10249P"/>
    <property type="match status" value="1"/>
</dbReference>
<keyword evidence="4 7" id="KW-1133">Transmembrane helix</keyword>
<dbReference type="Pfam" id="PF07690">
    <property type="entry name" value="MFS_1"/>
    <property type="match status" value="1"/>
</dbReference>
<evidence type="ECO:0000256" key="1">
    <source>
        <dbReference type="ARBA" id="ARBA00004141"/>
    </source>
</evidence>
<keyword evidence="5 7" id="KW-0472">Membrane</keyword>
<reference evidence="8 9" key="1">
    <citation type="submission" date="2024-02" db="EMBL/GenBank/DDBJ databases">
        <authorList>
            <person name="Daric V."/>
            <person name="Darras S."/>
        </authorList>
    </citation>
    <scope>NUCLEOTIDE SEQUENCE [LARGE SCALE GENOMIC DNA]</scope>
</reference>
<comment type="subcellular location">
    <subcellularLocation>
        <location evidence="1">Membrane</location>
        <topology evidence="1">Multi-pass membrane protein</topology>
    </subcellularLocation>
</comment>
<feature type="compositionally biased region" description="Polar residues" evidence="6">
    <location>
        <begin position="290"/>
        <end position="301"/>
    </location>
</feature>
<proteinExistence type="predicted"/>
<name>A0ABP0G837_CLALP</name>
<evidence type="ECO:0000256" key="3">
    <source>
        <dbReference type="ARBA" id="ARBA00022692"/>
    </source>
</evidence>
<keyword evidence="3 7" id="KW-0812">Transmembrane</keyword>
<dbReference type="InterPro" id="IPR011701">
    <property type="entry name" value="MFS"/>
</dbReference>
<dbReference type="InterPro" id="IPR036259">
    <property type="entry name" value="MFS_trans_sf"/>
</dbReference>
<dbReference type="SUPFAM" id="SSF103473">
    <property type="entry name" value="MFS general substrate transporter"/>
    <property type="match status" value="1"/>
</dbReference>
<evidence type="ECO:0000313" key="9">
    <source>
        <dbReference type="Proteomes" id="UP001642483"/>
    </source>
</evidence>
<organism evidence="8 9">
    <name type="scientific">Clavelina lepadiformis</name>
    <name type="common">Light-bulb sea squirt</name>
    <name type="synonym">Ascidia lepadiformis</name>
    <dbReference type="NCBI Taxonomy" id="159417"/>
    <lineage>
        <taxon>Eukaryota</taxon>
        <taxon>Metazoa</taxon>
        <taxon>Chordata</taxon>
        <taxon>Tunicata</taxon>
        <taxon>Ascidiacea</taxon>
        <taxon>Aplousobranchia</taxon>
        <taxon>Clavelinidae</taxon>
        <taxon>Clavelina</taxon>
    </lineage>
</organism>
<evidence type="ECO:0000256" key="4">
    <source>
        <dbReference type="ARBA" id="ARBA00022989"/>
    </source>
</evidence>
<feature type="transmembrane region" description="Helical" evidence="7">
    <location>
        <begin position="46"/>
        <end position="69"/>
    </location>
</feature>
<sequence>MSLLARTYTAKNERGKMIGLCLGMIGIGTAAGPPYGSVMNAFAGKAATFLTLAGIIASLGIFQLLYTGLKIEKNNEGKRPTAIWDLLKDVYILIALGALVIVGLLFGGINGTFTSWLIGRFNPFKWQLGLAYLPFSAAYGLTANLINFVPLMSWRGLVPILGFVVSCVGLISLPFSSSFFATFGSTLVLGFGTGLTDGIIFPDMATLVDIRHTSGYGSIYALADIAINVGLIAGPFLASGIVRVLSFPWAMWILAIICFVYTPCLIAPWYMMKQHQQPTEETEILLNGSRRPSNQPTSNNN</sequence>
<dbReference type="InterPro" id="IPR050930">
    <property type="entry name" value="MFS_Vesicular_Transporter"/>
</dbReference>
<accession>A0ABP0G837</accession>
<feature type="region of interest" description="Disordered" evidence="6">
    <location>
        <begin position="281"/>
        <end position="301"/>
    </location>
</feature>
<dbReference type="Gene3D" id="1.20.1250.20">
    <property type="entry name" value="MFS general substrate transporter like domains"/>
    <property type="match status" value="1"/>
</dbReference>
<evidence type="ECO:0000256" key="6">
    <source>
        <dbReference type="SAM" id="MobiDB-lite"/>
    </source>
</evidence>
<dbReference type="PANTHER" id="PTHR23506:SF23">
    <property type="entry name" value="GH10249P"/>
    <property type="match status" value="1"/>
</dbReference>
<keyword evidence="9" id="KW-1185">Reference proteome</keyword>
<dbReference type="EMBL" id="CAWYQH010000106">
    <property type="protein sequence ID" value="CAK8687983.1"/>
    <property type="molecule type" value="Genomic_DNA"/>
</dbReference>
<protein>
    <recommendedName>
        <fullName evidence="10">Major facilitator superfamily (MFS) profile domain-containing protein</fullName>
    </recommendedName>
</protein>
<feature type="transmembrane region" description="Helical" evidence="7">
    <location>
        <begin position="249"/>
        <end position="270"/>
    </location>
</feature>
<evidence type="ECO:0000256" key="5">
    <source>
        <dbReference type="ARBA" id="ARBA00023136"/>
    </source>
</evidence>
<gene>
    <name evidence="8" type="ORF">CVLEPA_LOCUS20027</name>
</gene>
<dbReference type="Gene3D" id="1.20.1720.10">
    <property type="entry name" value="Multidrug resistance protein D"/>
    <property type="match status" value="1"/>
</dbReference>
<feature type="transmembrane region" description="Helical" evidence="7">
    <location>
        <begin position="90"/>
        <end position="109"/>
    </location>
</feature>
<comment type="caution">
    <text evidence="8">The sequence shown here is derived from an EMBL/GenBank/DDBJ whole genome shotgun (WGS) entry which is preliminary data.</text>
</comment>
<evidence type="ECO:0008006" key="10">
    <source>
        <dbReference type="Google" id="ProtNLM"/>
    </source>
</evidence>
<keyword evidence="2" id="KW-0813">Transport</keyword>
<feature type="transmembrane region" description="Helical" evidence="7">
    <location>
        <begin position="179"/>
        <end position="201"/>
    </location>
</feature>
<evidence type="ECO:0000256" key="7">
    <source>
        <dbReference type="SAM" id="Phobius"/>
    </source>
</evidence>
<feature type="transmembrane region" description="Helical" evidence="7">
    <location>
        <begin position="129"/>
        <end position="149"/>
    </location>
</feature>
<feature type="transmembrane region" description="Helical" evidence="7">
    <location>
        <begin position="213"/>
        <end position="237"/>
    </location>
</feature>